<evidence type="ECO:0000313" key="2">
    <source>
        <dbReference type="Proteomes" id="UP000015455"/>
    </source>
</evidence>
<reference evidence="1 2" key="1">
    <citation type="submission" date="2013-06" db="EMBL/GenBank/DDBJ databases">
        <title>Draft genome sequence of Thauera terpenica.</title>
        <authorList>
            <person name="Liu B."/>
            <person name="Frostegard A.H."/>
            <person name="Shapleigh J.P."/>
        </authorList>
    </citation>
    <scope>NUCLEOTIDE SEQUENCE [LARGE SCALE GENOMIC DNA]</scope>
    <source>
        <strain evidence="1 2">58Eu</strain>
    </source>
</reference>
<dbReference type="EMBL" id="ATJV01000049">
    <property type="protein sequence ID" value="EPZ15837.1"/>
    <property type="molecule type" value="Genomic_DNA"/>
</dbReference>
<dbReference type="Pfam" id="PF13692">
    <property type="entry name" value="Glyco_trans_1_4"/>
    <property type="match status" value="1"/>
</dbReference>
<dbReference type="Gene3D" id="3.40.50.2000">
    <property type="entry name" value="Glycogen Phosphorylase B"/>
    <property type="match status" value="2"/>
</dbReference>
<dbReference type="GO" id="GO:0016757">
    <property type="term" value="F:glycosyltransferase activity"/>
    <property type="evidence" value="ECO:0007669"/>
    <property type="project" value="TreeGrafter"/>
</dbReference>
<dbReference type="NCBIfam" id="TIGR03087">
    <property type="entry name" value="stp1"/>
    <property type="match status" value="1"/>
</dbReference>
<comment type="caution">
    <text evidence="1">The sequence shown here is derived from an EMBL/GenBank/DDBJ whole genome shotgun (WGS) entry which is preliminary data.</text>
</comment>
<organism evidence="1 2">
    <name type="scientific">Thauera terpenica 58Eu</name>
    <dbReference type="NCBI Taxonomy" id="1348657"/>
    <lineage>
        <taxon>Bacteria</taxon>
        <taxon>Pseudomonadati</taxon>
        <taxon>Pseudomonadota</taxon>
        <taxon>Betaproteobacteria</taxon>
        <taxon>Rhodocyclales</taxon>
        <taxon>Zoogloeaceae</taxon>
        <taxon>Thauera</taxon>
    </lineage>
</organism>
<keyword evidence="2" id="KW-1185">Reference proteome</keyword>
<evidence type="ECO:0008006" key="3">
    <source>
        <dbReference type="Google" id="ProtNLM"/>
    </source>
</evidence>
<dbReference type="AlphaFoldDB" id="S9ZQM8"/>
<accession>S9ZQM8</accession>
<protein>
    <recommendedName>
        <fullName evidence="3">Sugar transferase</fullName>
    </recommendedName>
</protein>
<sequence length="424" mass="45539">MPPILYLVHRIPYPPNKGDKLRSFNILRQLARTHRVFLGTFVDHPDDHQHVGKLSEWCEDVCAITLAPRLGRIKSLRGLLSGEALSLPYYRSAQLAAWVRATVAAQGIEQAVAFSGPMAQYLDAPGLQRRIIDFCDVDSAKWTQYAADRRWPLSWLYRREGERLLAFERHAAARSDASLFVTAAEAALFTKAAPEAAARTRVMQNGVDADFFSPAHAPVNPYPAGGPVLLFTGAMDYWPNIDAVSWFATEILPAIRAPRPDVRFWIVGMNPSPAVQALAGAGVVVTGTVADVRPYLAHADVVVAPLRIARGIQNKVLEAMAMARPVVLSAAPAVGLAASSGTECEIAADGAAFAQAVSALLEHPERGGPMGVAARDCVLRAYSWPAHLALLDRLLGVAQSVQAHDSVPAAEAECAALRPAGQGS</sequence>
<dbReference type="PANTHER" id="PTHR12526:SF600">
    <property type="entry name" value="GLYCOSYL TRANSFERASE GROUP 1"/>
    <property type="match status" value="1"/>
</dbReference>
<dbReference type="PANTHER" id="PTHR12526">
    <property type="entry name" value="GLYCOSYLTRANSFERASE"/>
    <property type="match status" value="1"/>
</dbReference>
<dbReference type="Proteomes" id="UP000015455">
    <property type="component" value="Unassembled WGS sequence"/>
</dbReference>
<dbReference type="SUPFAM" id="SSF53756">
    <property type="entry name" value="UDP-Glycosyltransferase/glycogen phosphorylase"/>
    <property type="match status" value="1"/>
</dbReference>
<name>S9ZQM8_9RHOO</name>
<evidence type="ECO:0000313" key="1">
    <source>
        <dbReference type="EMBL" id="EPZ15837.1"/>
    </source>
</evidence>
<dbReference type="eggNOG" id="COG0438">
    <property type="taxonomic scope" value="Bacteria"/>
</dbReference>
<dbReference type="CDD" id="cd03801">
    <property type="entry name" value="GT4_PimA-like"/>
    <property type="match status" value="1"/>
</dbReference>
<gene>
    <name evidence="1" type="ORF">M622_13855</name>
</gene>
<proteinExistence type="predicted"/>
<dbReference type="InterPro" id="IPR017521">
    <property type="entry name" value="Sugar_tfrase_PEP-CTERM_Stp1"/>
</dbReference>
<dbReference type="STRING" id="1348657.M622_13855"/>
<dbReference type="PATRIC" id="fig|1348657.5.peg.1652"/>